<keyword evidence="2" id="KW-1185">Reference proteome</keyword>
<evidence type="ECO:0000313" key="1">
    <source>
        <dbReference type="EMBL" id="SHG02441.1"/>
    </source>
</evidence>
<dbReference type="AlphaFoldDB" id="A0A1M5GG03"/>
<evidence type="ECO:0008006" key="3">
    <source>
        <dbReference type="Google" id="ProtNLM"/>
    </source>
</evidence>
<organism evidence="1 2">
    <name type="scientific">Streptoalloteichus hindustanus</name>
    <dbReference type="NCBI Taxonomy" id="2017"/>
    <lineage>
        <taxon>Bacteria</taxon>
        <taxon>Bacillati</taxon>
        <taxon>Actinomycetota</taxon>
        <taxon>Actinomycetes</taxon>
        <taxon>Pseudonocardiales</taxon>
        <taxon>Pseudonocardiaceae</taxon>
        <taxon>Streptoalloteichus</taxon>
    </lineage>
</organism>
<dbReference type="STRING" id="2017.SAMN05444320_10699"/>
<reference evidence="1 2" key="1">
    <citation type="submission" date="2016-11" db="EMBL/GenBank/DDBJ databases">
        <authorList>
            <person name="Jaros S."/>
            <person name="Januszkiewicz K."/>
            <person name="Wedrychowicz H."/>
        </authorList>
    </citation>
    <scope>NUCLEOTIDE SEQUENCE [LARGE SCALE GENOMIC DNA]</scope>
    <source>
        <strain evidence="1 2">DSM 44523</strain>
    </source>
</reference>
<sequence>MSAIRGNRGFCLRERARLATVLVVPRSTRLASFAVVLTSAAVVLAGCGSSVDLAKVTFPRSTVPAAGAGSTTGTTPNLPEGPVDPAFAVDKLRQVDVCKLLDKEMLSQLGTPGEPSMAGYSKCSNYMKDKAGKKLSISVTVGDSLLGVKANAEIGGLQANVDGETIGKTCFLKVVTHGGRLPMGVSFQVAVDEGDPCAPARRVAEQVVERIRKQPPQRPAEPGTLATVEPCSLLDQAGRAEALGGETSERRNGLSQCTWGVSGMDVSVDLLLGSAAANENGEAVDLGGVKARQRKKDEGAYPSCQISWEHRKTAGNRAELVRVEMNNIKKANLDPCAKAIGVAKAVLPKLPKG</sequence>
<dbReference type="EMBL" id="FQVN01000006">
    <property type="protein sequence ID" value="SHG02441.1"/>
    <property type="molecule type" value="Genomic_DNA"/>
</dbReference>
<gene>
    <name evidence="1" type="ORF">SAMN05444320_10699</name>
</gene>
<evidence type="ECO:0000313" key="2">
    <source>
        <dbReference type="Proteomes" id="UP000184501"/>
    </source>
</evidence>
<dbReference type="Pfam" id="PF12079">
    <property type="entry name" value="DUF3558"/>
    <property type="match status" value="1"/>
</dbReference>
<dbReference type="Proteomes" id="UP000184501">
    <property type="component" value="Unassembled WGS sequence"/>
</dbReference>
<protein>
    <recommendedName>
        <fullName evidence="3">DUF3558 domain-containing protein</fullName>
    </recommendedName>
</protein>
<accession>A0A1M5GG03</accession>
<proteinExistence type="predicted"/>
<dbReference type="InterPro" id="IPR024520">
    <property type="entry name" value="DUF3558"/>
</dbReference>
<name>A0A1M5GG03_STRHI</name>